<evidence type="ECO:0000313" key="6">
    <source>
        <dbReference type="EMBL" id="KAG5542620.1"/>
    </source>
</evidence>
<sequence length="449" mass="50375">MMLGMEDVIMSEIAVMEDINEQGLPPGFRFHPTDEELIAFYLTPKVFRGSSFFTTTGLIHIAEVDLNRCEPWELPDVAKKGEREWYFYSLRDRKYPTGLRTNRATGAGYWKATGKDKEVKSGSSSSSSKTVVVGMKKTLVFYKGRAPRGEKTKWVMHEYRLLHAPHFYSSSSSSRQAQYHTCKDEWVICRIVHKRGEKRNPLVYQGQSYGSYHHHHLFEGACSSHSTTGGFFPPLLENATIAKPSIATAALLQPESQPQNHFDLMDHQILLYQQHTSDHHYLRSANSAVLMTNPIFSPAFPINEGCCFSPNIPHTHNINPSPSSSILFNSLLSRQQEATTPQQCKTEANVSFFGRLPYADLGWMDKVHSETDEYSPFANPLFYGMDCGVMTMGLSSAADSNTVPVMSTTTSMAAFNNHNNDRAGVQFQTLVVDPTISSVTGEVPWHLDP</sequence>
<dbReference type="AlphaFoldDB" id="A0AAV6JR38"/>
<dbReference type="GO" id="GO:0000976">
    <property type="term" value="F:transcription cis-regulatory region binding"/>
    <property type="evidence" value="ECO:0007669"/>
    <property type="project" value="UniProtKB-ARBA"/>
</dbReference>
<gene>
    <name evidence="6" type="ORF">RHGRI_022221</name>
</gene>
<evidence type="ECO:0000256" key="3">
    <source>
        <dbReference type="ARBA" id="ARBA00023163"/>
    </source>
</evidence>
<dbReference type="SUPFAM" id="SSF101941">
    <property type="entry name" value="NAC domain"/>
    <property type="match status" value="1"/>
</dbReference>
<name>A0AAV6JR38_9ERIC</name>
<reference evidence="6" key="1">
    <citation type="submission" date="2020-08" db="EMBL/GenBank/DDBJ databases">
        <title>Plant Genome Project.</title>
        <authorList>
            <person name="Zhang R.-G."/>
        </authorList>
    </citation>
    <scope>NUCLEOTIDE SEQUENCE</scope>
    <source>
        <strain evidence="6">WSP0</strain>
        <tissue evidence="6">Leaf</tissue>
    </source>
</reference>
<dbReference type="PANTHER" id="PTHR31744:SF86">
    <property type="entry name" value="PROTEIN CUP-SHAPED COTYLEDON 3"/>
    <property type="match status" value="1"/>
</dbReference>
<evidence type="ECO:0000256" key="2">
    <source>
        <dbReference type="ARBA" id="ARBA00023125"/>
    </source>
</evidence>
<dbReference type="PANTHER" id="PTHR31744">
    <property type="entry name" value="PROTEIN CUP-SHAPED COTYLEDON 2-RELATED"/>
    <property type="match status" value="1"/>
</dbReference>
<keyword evidence="3" id="KW-0804">Transcription</keyword>
<keyword evidence="1" id="KW-0805">Transcription regulation</keyword>
<dbReference type="Pfam" id="PF02365">
    <property type="entry name" value="NAM"/>
    <property type="match status" value="1"/>
</dbReference>
<comment type="caution">
    <text evidence="6">The sequence shown here is derived from an EMBL/GenBank/DDBJ whole genome shotgun (WGS) entry which is preliminary data.</text>
</comment>
<feature type="domain" description="NAC" evidence="5">
    <location>
        <begin position="24"/>
        <end position="194"/>
    </location>
</feature>
<proteinExistence type="predicted"/>
<evidence type="ECO:0000256" key="1">
    <source>
        <dbReference type="ARBA" id="ARBA00023015"/>
    </source>
</evidence>
<dbReference type="Proteomes" id="UP000823749">
    <property type="component" value="Chromosome 7"/>
</dbReference>
<evidence type="ECO:0000259" key="5">
    <source>
        <dbReference type="PROSITE" id="PS51005"/>
    </source>
</evidence>
<evidence type="ECO:0000313" key="7">
    <source>
        <dbReference type="Proteomes" id="UP000823749"/>
    </source>
</evidence>
<dbReference type="InterPro" id="IPR036093">
    <property type="entry name" value="NAC_dom_sf"/>
</dbReference>
<organism evidence="6 7">
    <name type="scientific">Rhododendron griersonianum</name>
    <dbReference type="NCBI Taxonomy" id="479676"/>
    <lineage>
        <taxon>Eukaryota</taxon>
        <taxon>Viridiplantae</taxon>
        <taxon>Streptophyta</taxon>
        <taxon>Embryophyta</taxon>
        <taxon>Tracheophyta</taxon>
        <taxon>Spermatophyta</taxon>
        <taxon>Magnoliopsida</taxon>
        <taxon>eudicotyledons</taxon>
        <taxon>Gunneridae</taxon>
        <taxon>Pentapetalae</taxon>
        <taxon>asterids</taxon>
        <taxon>Ericales</taxon>
        <taxon>Ericaceae</taxon>
        <taxon>Ericoideae</taxon>
        <taxon>Rhodoreae</taxon>
        <taxon>Rhododendron</taxon>
    </lineage>
</organism>
<protein>
    <recommendedName>
        <fullName evidence="5">NAC domain-containing protein</fullName>
    </recommendedName>
</protein>
<evidence type="ECO:0000256" key="4">
    <source>
        <dbReference type="ARBA" id="ARBA00023242"/>
    </source>
</evidence>
<accession>A0AAV6JR38</accession>
<keyword evidence="7" id="KW-1185">Reference proteome</keyword>
<dbReference type="EMBL" id="JACTNZ010000007">
    <property type="protein sequence ID" value="KAG5542620.1"/>
    <property type="molecule type" value="Genomic_DNA"/>
</dbReference>
<keyword evidence="4" id="KW-0539">Nucleus</keyword>
<dbReference type="GO" id="GO:0006355">
    <property type="term" value="P:regulation of DNA-templated transcription"/>
    <property type="evidence" value="ECO:0007669"/>
    <property type="project" value="InterPro"/>
</dbReference>
<dbReference type="Gene3D" id="2.170.150.80">
    <property type="entry name" value="NAC domain"/>
    <property type="match status" value="1"/>
</dbReference>
<dbReference type="FunFam" id="2.170.150.80:FF:000006">
    <property type="entry name" value="NAC domain-containing protein 100-like"/>
    <property type="match status" value="1"/>
</dbReference>
<dbReference type="InterPro" id="IPR003441">
    <property type="entry name" value="NAC-dom"/>
</dbReference>
<dbReference type="PROSITE" id="PS51005">
    <property type="entry name" value="NAC"/>
    <property type="match status" value="1"/>
</dbReference>
<keyword evidence="2" id="KW-0238">DNA-binding</keyword>